<dbReference type="AlphaFoldDB" id="A0A976M5C6"/>
<reference evidence="3" key="1">
    <citation type="submission" date="2022-07" db="EMBL/GenBank/DDBJ databases">
        <title>Evaluation of T. orientalis genome assembly methods using nanopore sequencing and analysis of variation between genomes.</title>
        <authorList>
            <person name="Yam J."/>
            <person name="Micallef M.L."/>
            <person name="Liu M."/>
            <person name="Djordjevic S.P."/>
            <person name="Bogema D.R."/>
            <person name="Jenkins C."/>
        </authorList>
    </citation>
    <scope>NUCLEOTIDE SEQUENCE</scope>
    <source>
        <strain evidence="3">Fish Creek</strain>
    </source>
</reference>
<keyword evidence="1" id="KW-0472">Membrane</keyword>
<feature type="signal peptide" evidence="2">
    <location>
        <begin position="1"/>
        <end position="21"/>
    </location>
</feature>
<name>A0A976M5C6_THEOR</name>
<sequence>MDGYKLFLASVVILGIQKTLCSDQSPLNESKLKIFSSTGSGEGHSEADHSNSQVKNHGAAVEYRFPKEFTVSQVKYDDVQVCELDSGFKPNALYLMLNRPAIVLVSGDRWRFYIKNENGWKFDGEKTMESMELDISNTETTNDVSYSISDGTALFRPLSGKFFKTIKQGSDIIFETQDSIEYARKVTLESVGSFDQTLVVELLCGDMKTFLRKDKGPWELQEDKKASDEKDSKLRGKWYNFKKSTELLDFDLITIVLVISGGVLLLVLMAVLIRICLK</sequence>
<keyword evidence="1" id="KW-0812">Transmembrane</keyword>
<dbReference type="OrthoDB" id="10357295at2759"/>
<protein>
    <submittedName>
        <fullName evidence="3">Uncharacterized protein</fullName>
    </submittedName>
</protein>
<evidence type="ECO:0000313" key="4">
    <source>
        <dbReference type="Proteomes" id="UP000244803"/>
    </source>
</evidence>
<evidence type="ECO:0000256" key="1">
    <source>
        <dbReference type="SAM" id="Phobius"/>
    </source>
</evidence>
<evidence type="ECO:0000256" key="2">
    <source>
        <dbReference type="SAM" id="SignalP"/>
    </source>
</evidence>
<dbReference type="EMBL" id="CP056065">
    <property type="protein sequence ID" value="UKJ88024.2"/>
    <property type="molecule type" value="Genomic_DNA"/>
</dbReference>
<feature type="chain" id="PRO_5037686091" evidence="2">
    <location>
        <begin position="22"/>
        <end position="278"/>
    </location>
</feature>
<feature type="transmembrane region" description="Helical" evidence="1">
    <location>
        <begin position="252"/>
        <end position="277"/>
    </location>
</feature>
<dbReference type="Proteomes" id="UP000244803">
    <property type="component" value="Chromosome 1"/>
</dbReference>
<gene>
    <name evidence="3" type="ORF">MACJ_000466</name>
</gene>
<keyword evidence="1" id="KW-1133">Transmembrane helix</keyword>
<organism evidence="3 4">
    <name type="scientific">Theileria orientalis</name>
    <dbReference type="NCBI Taxonomy" id="68886"/>
    <lineage>
        <taxon>Eukaryota</taxon>
        <taxon>Sar</taxon>
        <taxon>Alveolata</taxon>
        <taxon>Apicomplexa</taxon>
        <taxon>Aconoidasida</taxon>
        <taxon>Piroplasmida</taxon>
        <taxon>Theileriidae</taxon>
        <taxon>Theileria</taxon>
    </lineage>
</organism>
<keyword evidence="2" id="KW-0732">Signal</keyword>
<proteinExistence type="predicted"/>
<evidence type="ECO:0000313" key="3">
    <source>
        <dbReference type="EMBL" id="UKJ88024.2"/>
    </source>
</evidence>
<accession>A0A976M5C6</accession>